<reference evidence="2" key="1">
    <citation type="journal article" date="2014" name="Front. Microbiol.">
        <title>High frequency of phylogenetically diverse reductive dehalogenase-homologous genes in deep subseafloor sedimentary metagenomes.</title>
        <authorList>
            <person name="Kawai M."/>
            <person name="Futagami T."/>
            <person name="Toyoda A."/>
            <person name="Takaki Y."/>
            <person name="Nishi S."/>
            <person name="Hori S."/>
            <person name="Arai W."/>
            <person name="Tsubouchi T."/>
            <person name="Morono Y."/>
            <person name="Uchiyama I."/>
            <person name="Ito T."/>
            <person name="Fujiyama A."/>
            <person name="Inagaki F."/>
            <person name="Takami H."/>
        </authorList>
    </citation>
    <scope>NUCLEOTIDE SEQUENCE</scope>
    <source>
        <strain evidence="2">Expedition CK06-06</strain>
    </source>
</reference>
<dbReference type="Pfam" id="PF00899">
    <property type="entry name" value="ThiF"/>
    <property type="match status" value="1"/>
</dbReference>
<gene>
    <name evidence="2" type="ORF">S01H1_05341</name>
</gene>
<evidence type="ECO:0000259" key="1">
    <source>
        <dbReference type="Pfam" id="PF00899"/>
    </source>
</evidence>
<dbReference type="GO" id="GO:0008641">
    <property type="term" value="F:ubiquitin-like modifier activating enzyme activity"/>
    <property type="evidence" value="ECO:0007669"/>
    <property type="project" value="InterPro"/>
</dbReference>
<dbReference type="EMBL" id="BARS01002784">
    <property type="protein sequence ID" value="GAF72753.1"/>
    <property type="molecule type" value="Genomic_DNA"/>
</dbReference>
<comment type="caution">
    <text evidence="2">The sequence shown here is derived from an EMBL/GenBank/DDBJ whole genome shotgun (WGS) entry which is preliminary data.</text>
</comment>
<protein>
    <recommendedName>
        <fullName evidence="1">THIF-type NAD/FAD binding fold domain-containing protein</fullName>
    </recommendedName>
</protein>
<name>X0RVC4_9ZZZZ</name>
<feature type="domain" description="THIF-type NAD/FAD binding fold" evidence="1">
    <location>
        <begin position="1"/>
        <end position="88"/>
    </location>
</feature>
<evidence type="ECO:0000313" key="2">
    <source>
        <dbReference type="EMBL" id="GAF72753.1"/>
    </source>
</evidence>
<accession>X0RVC4</accession>
<organism evidence="2">
    <name type="scientific">marine sediment metagenome</name>
    <dbReference type="NCBI Taxonomy" id="412755"/>
    <lineage>
        <taxon>unclassified sequences</taxon>
        <taxon>metagenomes</taxon>
        <taxon>ecological metagenomes</taxon>
    </lineage>
</organism>
<sequence>AVYGFEGQATTIIPGKTLCLRCLYRETMPVSKTAVLGTTPAVIGCIQATEVVKYVVGIGELLTNRLLIYDGLSSRFREVGVKKDPECDECRY</sequence>
<dbReference type="AlphaFoldDB" id="X0RVC4"/>
<dbReference type="Gene3D" id="3.40.50.720">
    <property type="entry name" value="NAD(P)-binding Rossmann-like Domain"/>
    <property type="match status" value="1"/>
</dbReference>
<proteinExistence type="predicted"/>
<feature type="non-terminal residue" evidence="2">
    <location>
        <position position="1"/>
    </location>
</feature>
<dbReference type="InterPro" id="IPR000594">
    <property type="entry name" value="ThiF_NAD_FAD-bd"/>
</dbReference>
<dbReference type="SUPFAM" id="SSF69572">
    <property type="entry name" value="Activating enzymes of the ubiquitin-like proteins"/>
    <property type="match status" value="1"/>
</dbReference>
<dbReference type="InterPro" id="IPR035985">
    <property type="entry name" value="Ubiquitin-activating_enz"/>
</dbReference>